<dbReference type="PANTHER" id="PTHR40057">
    <property type="entry name" value="SLR1162 PROTEIN"/>
    <property type="match status" value="1"/>
</dbReference>
<dbReference type="RefSeq" id="WP_181353402.1">
    <property type="nucleotide sequence ID" value="NZ_JABJWZ010000014.1"/>
</dbReference>
<keyword evidence="3" id="KW-0503">Monooxygenase</keyword>
<sequence length="191" mass="21839">MTKPTHDRRVTGDDQVSAVYTWLVEPGREADFREWAHGIQRVASTFHGQQGVTWLQPEGEGRRFHAVVRFADTESLERWMESAERAEWHDRLDGIARPAHPHLTTTGMESWFTVPDGVARPPARWKMALTTLLAVYPFALLHTWQAAPRLGDVPLLLRAAVLPLFLAPTLTYLVMPQLSRLLRGWLYPDRP</sequence>
<dbReference type="Pfam" id="PF03992">
    <property type="entry name" value="ABM"/>
    <property type="match status" value="1"/>
</dbReference>
<feature type="transmembrane region" description="Helical" evidence="1">
    <location>
        <begin position="156"/>
        <end position="175"/>
    </location>
</feature>
<reference evidence="4" key="1">
    <citation type="submission" date="2020-05" db="EMBL/GenBank/DDBJ databases">
        <title>Classification of alakaliphilic streptomycetes isolated from an alkaline soil next to Lonar Crater, India and a proposal for the recognition of Streptomyces alkaliterrae sp. nov.</title>
        <authorList>
            <person name="Golinska P."/>
        </authorList>
    </citation>
    <scope>NUCLEOTIDE SEQUENCE [LARGE SCALE GENOMIC DNA]</scope>
    <source>
        <strain evidence="4">OF3</strain>
    </source>
</reference>
<dbReference type="Proteomes" id="UP000525686">
    <property type="component" value="Unassembled WGS sequence"/>
</dbReference>
<protein>
    <submittedName>
        <fullName evidence="3">Antibiotic biosynthesis monooxygenase</fullName>
    </submittedName>
</protein>
<proteinExistence type="predicted"/>
<keyword evidence="1" id="KW-0472">Membrane</keyword>
<comment type="caution">
    <text evidence="3">The sequence shown here is derived from an EMBL/GenBank/DDBJ whole genome shotgun (WGS) entry which is preliminary data.</text>
</comment>
<organism evidence="3 4">
    <name type="scientific">Streptomyces alkaliterrae</name>
    <dbReference type="NCBI Taxonomy" id="2213162"/>
    <lineage>
        <taxon>Bacteria</taxon>
        <taxon>Bacillati</taxon>
        <taxon>Actinomycetota</taxon>
        <taxon>Actinomycetes</taxon>
        <taxon>Kitasatosporales</taxon>
        <taxon>Streptomycetaceae</taxon>
        <taxon>Streptomyces</taxon>
    </lineage>
</organism>
<gene>
    <name evidence="3" type="ORF">H3146_03190</name>
</gene>
<dbReference type="SUPFAM" id="SSF54909">
    <property type="entry name" value="Dimeric alpha+beta barrel"/>
    <property type="match status" value="1"/>
</dbReference>
<evidence type="ECO:0000256" key="1">
    <source>
        <dbReference type="SAM" id="Phobius"/>
    </source>
</evidence>
<evidence type="ECO:0000313" key="4">
    <source>
        <dbReference type="Proteomes" id="UP000525686"/>
    </source>
</evidence>
<accession>A0A7W3WHG6</accession>
<dbReference type="PANTHER" id="PTHR40057:SF1">
    <property type="entry name" value="SLR1162 PROTEIN"/>
    <property type="match status" value="1"/>
</dbReference>
<dbReference type="InterPro" id="IPR038762">
    <property type="entry name" value="ABM_predict"/>
</dbReference>
<dbReference type="InterPro" id="IPR011008">
    <property type="entry name" value="Dimeric_a/b-barrel"/>
</dbReference>
<feature type="domain" description="ABM" evidence="2">
    <location>
        <begin position="19"/>
        <end position="90"/>
    </location>
</feature>
<evidence type="ECO:0000259" key="2">
    <source>
        <dbReference type="Pfam" id="PF03992"/>
    </source>
</evidence>
<dbReference type="EMBL" id="JABJWZ010000014">
    <property type="protein sequence ID" value="MBB1252379.1"/>
    <property type="molecule type" value="Genomic_DNA"/>
</dbReference>
<dbReference type="Gene3D" id="3.30.70.100">
    <property type="match status" value="1"/>
</dbReference>
<dbReference type="GO" id="GO:0004497">
    <property type="term" value="F:monooxygenase activity"/>
    <property type="evidence" value="ECO:0007669"/>
    <property type="project" value="UniProtKB-KW"/>
</dbReference>
<keyword evidence="1" id="KW-1133">Transmembrane helix</keyword>
<keyword evidence="3" id="KW-0560">Oxidoreductase</keyword>
<evidence type="ECO:0000313" key="3">
    <source>
        <dbReference type="EMBL" id="MBB1252379.1"/>
    </source>
</evidence>
<name>A0A7W3WHG6_9ACTN</name>
<dbReference type="AlphaFoldDB" id="A0A7W3WHG6"/>
<dbReference type="InterPro" id="IPR007138">
    <property type="entry name" value="ABM_dom"/>
</dbReference>
<feature type="transmembrane region" description="Helical" evidence="1">
    <location>
        <begin position="127"/>
        <end position="144"/>
    </location>
</feature>
<keyword evidence="1" id="KW-0812">Transmembrane</keyword>